<name>A0A0E0PGN9_ORYRU</name>
<reference evidence="1" key="2">
    <citation type="submission" date="2015-06" db="UniProtKB">
        <authorList>
            <consortium name="EnsemblPlants"/>
        </authorList>
    </citation>
    <scope>IDENTIFICATION</scope>
</reference>
<evidence type="ECO:0000313" key="1">
    <source>
        <dbReference type="EnsemblPlants" id="ORUFI05G01100.1"/>
    </source>
</evidence>
<organism evidence="1 2">
    <name type="scientific">Oryza rufipogon</name>
    <name type="common">Brownbeard rice</name>
    <name type="synonym">Asian wild rice</name>
    <dbReference type="NCBI Taxonomy" id="4529"/>
    <lineage>
        <taxon>Eukaryota</taxon>
        <taxon>Viridiplantae</taxon>
        <taxon>Streptophyta</taxon>
        <taxon>Embryophyta</taxon>
        <taxon>Tracheophyta</taxon>
        <taxon>Spermatophyta</taxon>
        <taxon>Magnoliopsida</taxon>
        <taxon>Liliopsida</taxon>
        <taxon>Poales</taxon>
        <taxon>Poaceae</taxon>
        <taxon>BOP clade</taxon>
        <taxon>Oryzoideae</taxon>
        <taxon>Oryzeae</taxon>
        <taxon>Oryzinae</taxon>
        <taxon>Oryza</taxon>
    </lineage>
</organism>
<dbReference type="EnsemblPlants" id="ORUFI05G01100.1">
    <property type="protein sequence ID" value="ORUFI05G01100.1"/>
    <property type="gene ID" value="ORUFI05G01100"/>
</dbReference>
<keyword evidence="2" id="KW-1185">Reference proteome</keyword>
<proteinExistence type="predicted"/>
<reference evidence="2" key="1">
    <citation type="submission" date="2013-06" db="EMBL/GenBank/DDBJ databases">
        <authorList>
            <person name="Zhao Q."/>
        </authorList>
    </citation>
    <scope>NUCLEOTIDE SEQUENCE</scope>
    <source>
        <strain evidence="2">cv. W1943</strain>
    </source>
</reference>
<dbReference type="Gramene" id="ORUFI05G01100.1">
    <property type="protein sequence ID" value="ORUFI05G01100.1"/>
    <property type="gene ID" value="ORUFI05G01100"/>
</dbReference>
<dbReference type="Proteomes" id="UP000008022">
    <property type="component" value="Unassembled WGS sequence"/>
</dbReference>
<accession>A0A0E0PGN9</accession>
<protein>
    <submittedName>
        <fullName evidence="1">Uncharacterized protein</fullName>
    </submittedName>
</protein>
<dbReference type="HOGENOM" id="CLU_2675419_0_0_1"/>
<evidence type="ECO:0000313" key="2">
    <source>
        <dbReference type="Proteomes" id="UP000008022"/>
    </source>
</evidence>
<dbReference type="AlphaFoldDB" id="A0A0E0PGN9"/>
<sequence>MGKKGKRGGRRVTLVADTWVKPPRPTCARETAIQRRRKKKKKKKQMESTVYLLSRAPTRTLTGFHPDTVAIKQYT</sequence>